<dbReference type="SUPFAM" id="SSF53807">
    <property type="entry name" value="Helical backbone' metal receptor"/>
    <property type="match status" value="1"/>
</dbReference>
<evidence type="ECO:0000259" key="7">
    <source>
        <dbReference type="PROSITE" id="PS50983"/>
    </source>
</evidence>
<dbReference type="PANTHER" id="PTHR30532:SF24">
    <property type="entry name" value="FERRIC ENTEROBACTIN-BINDING PERIPLASMIC PROTEIN FEPB"/>
    <property type="match status" value="1"/>
</dbReference>
<protein>
    <submittedName>
        <fullName evidence="8">Iron-siderophore ABC transporter substrate-binding protein</fullName>
    </submittedName>
</protein>
<evidence type="ECO:0000256" key="1">
    <source>
        <dbReference type="ARBA" id="ARBA00004196"/>
    </source>
</evidence>
<evidence type="ECO:0000313" key="8">
    <source>
        <dbReference type="EMBL" id="MFC4853766.1"/>
    </source>
</evidence>
<dbReference type="PANTHER" id="PTHR30532">
    <property type="entry name" value="IRON III DICITRATE-BINDING PERIPLASMIC PROTEIN"/>
    <property type="match status" value="1"/>
</dbReference>
<feature type="region of interest" description="Disordered" evidence="5">
    <location>
        <begin position="21"/>
        <end position="43"/>
    </location>
</feature>
<dbReference type="PROSITE" id="PS50983">
    <property type="entry name" value="FE_B12_PBP"/>
    <property type="match status" value="1"/>
</dbReference>
<dbReference type="PROSITE" id="PS51257">
    <property type="entry name" value="PROKAR_LIPOPROTEIN"/>
    <property type="match status" value="1"/>
</dbReference>
<keyword evidence="4 6" id="KW-0732">Signal</keyword>
<dbReference type="RefSeq" id="WP_378055696.1">
    <property type="nucleotide sequence ID" value="NZ_JBHSIS010000003.1"/>
</dbReference>
<dbReference type="EMBL" id="JBHSIS010000003">
    <property type="protein sequence ID" value="MFC4853766.1"/>
    <property type="molecule type" value="Genomic_DNA"/>
</dbReference>
<reference evidence="9" key="1">
    <citation type="journal article" date="2019" name="Int. J. Syst. Evol. Microbiol.">
        <title>The Global Catalogue of Microorganisms (GCM) 10K type strain sequencing project: providing services to taxonomists for standard genome sequencing and annotation.</title>
        <authorList>
            <consortium name="The Broad Institute Genomics Platform"/>
            <consortium name="The Broad Institute Genome Sequencing Center for Infectious Disease"/>
            <person name="Wu L."/>
            <person name="Ma J."/>
        </authorList>
    </citation>
    <scope>NUCLEOTIDE SEQUENCE [LARGE SCALE GENOMIC DNA]</scope>
    <source>
        <strain evidence="9">ZS-22-S1</strain>
    </source>
</reference>
<evidence type="ECO:0000256" key="6">
    <source>
        <dbReference type="SAM" id="SignalP"/>
    </source>
</evidence>
<sequence>MRSAKVAAGLLVLVLAGCGVGDPPSSQEPPDRQDAARETTSSQAATFPVEIEHKYGTTVVEEKPERIVTLGLSDQDVVLALGVRPVGAIDWFKERPYGLWPWTKDLWGDQPPEIVGERDDYNFEKILNLKPDLILAQYSGMSEQQYVELSKIAKTVGQPKGFDDYGAPWQDMARLAAKAMGMSAALDEKIAALDEKFAAIRDEHPEWKGRSVAVVDPYEPGKLVAFQETDPKAAFLEELGFEVPEEINEAARDSKDNNAVELSSERFDMIDRDLLVVLTFDPAAVRQALDANPVWQGLAAVKDGRVLYVPYSEPAIGAALSFNTVISIPYAIDQFVPLLEKS</sequence>
<evidence type="ECO:0000256" key="5">
    <source>
        <dbReference type="SAM" id="MobiDB-lite"/>
    </source>
</evidence>
<evidence type="ECO:0000256" key="3">
    <source>
        <dbReference type="ARBA" id="ARBA00022448"/>
    </source>
</evidence>
<name>A0ABV9RZH3_9PSEU</name>
<comment type="subcellular location">
    <subcellularLocation>
        <location evidence="1">Cell envelope</location>
    </subcellularLocation>
</comment>
<accession>A0ABV9RZH3</accession>
<dbReference type="Gene3D" id="3.40.50.1980">
    <property type="entry name" value="Nitrogenase molybdenum iron protein domain"/>
    <property type="match status" value="2"/>
</dbReference>
<evidence type="ECO:0000313" key="9">
    <source>
        <dbReference type="Proteomes" id="UP001595859"/>
    </source>
</evidence>
<gene>
    <name evidence="8" type="ORF">ACFPCV_09615</name>
</gene>
<organism evidence="8 9">
    <name type="scientific">Actinophytocola glycyrrhizae</name>
    <dbReference type="NCBI Taxonomy" id="2044873"/>
    <lineage>
        <taxon>Bacteria</taxon>
        <taxon>Bacillati</taxon>
        <taxon>Actinomycetota</taxon>
        <taxon>Actinomycetes</taxon>
        <taxon>Pseudonocardiales</taxon>
        <taxon>Pseudonocardiaceae</taxon>
    </lineage>
</organism>
<dbReference type="CDD" id="cd01146">
    <property type="entry name" value="FhuD"/>
    <property type="match status" value="1"/>
</dbReference>
<dbReference type="Pfam" id="PF01497">
    <property type="entry name" value="Peripla_BP_2"/>
    <property type="match status" value="1"/>
</dbReference>
<feature type="domain" description="Fe/B12 periplasmic-binding" evidence="7">
    <location>
        <begin position="66"/>
        <end position="342"/>
    </location>
</feature>
<evidence type="ECO:0000256" key="4">
    <source>
        <dbReference type="ARBA" id="ARBA00022729"/>
    </source>
</evidence>
<evidence type="ECO:0000256" key="2">
    <source>
        <dbReference type="ARBA" id="ARBA00008814"/>
    </source>
</evidence>
<feature type="chain" id="PRO_5045298595" evidence="6">
    <location>
        <begin position="22"/>
        <end position="342"/>
    </location>
</feature>
<comment type="caution">
    <text evidence="8">The sequence shown here is derived from an EMBL/GenBank/DDBJ whole genome shotgun (WGS) entry which is preliminary data.</text>
</comment>
<feature type="signal peptide" evidence="6">
    <location>
        <begin position="1"/>
        <end position="21"/>
    </location>
</feature>
<dbReference type="InterPro" id="IPR002491">
    <property type="entry name" value="ABC_transptr_periplasmic_BD"/>
</dbReference>
<dbReference type="InterPro" id="IPR051313">
    <property type="entry name" value="Bact_iron-sidero_bind"/>
</dbReference>
<proteinExistence type="inferred from homology"/>
<dbReference type="Proteomes" id="UP001595859">
    <property type="component" value="Unassembled WGS sequence"/>
</dbReference>
<keyword evidence="9" id="KW-1185">Reference proteome</keyword>
<keyword evidence="3" id="KW-0813">Transport</keyword>
<comment type="similarity">
    <text evidence="2">Belongs to the bacterial solute-binding protein 8 family.</text>
</comment>